<feature type="transmembrane region" description="Helical" evidence="2">
    <location>
        <begin position="12"/>
        <end position="35"/>
    </location>
</feature>
<dbReference type="AlphaFoldDB" id="A0ABD2Y9A9"/>
<protein>
    <submittedName>
        <fullName evidence="3">Uncharacterized protein</fullName>
    </submittedName>
</protein>
<feature type="transmembrane region" description="Helical" evidence="2">
    <location>
        <begin position="47"/>
        <end position="65"/>
    </location>
</feature>
<reference evidence="3 4" key="1">
    <citation type="submission" date="2024-11" db="EMBL/GenBank/DDBJ databases">
        <title>A near-complete genome assembly of Cinchona calisaya.</title>
        <authorList>
            <person name="Lian D.C."/>
            <person name="Zhao X.W."/>
            <person name="Wei L."/>
        </authorList>
    </citation>
    <scope>NUCLEOTIDE SEQUENCE [LARGE SCALE GENOMIC DNA]</scope>
    <source>
        <tissue evidence="3">Nenye</tissue>
    </source>
</reference>
<dbReference type="PANTHER" id="PTHR34947:SF3">
    <property type="entry name" value="TRANSMEMBRANE PROTEIN"/>
    <property type="match status" value="1"/>
</dbReference>
<organism evidence="3 4">
    <name type="scientific">Cinchona calisaya</name>
    <dbReference type="NCBI Taxonomy" id="153742"/>
    <lineage>
        <taxon>Eukaryota</taxon>
        <taxon>Viridiplantae</taxon>
        <taxon>Streptophyta</taxon>
        <taxon>Embryophyta</taxon>
        <taxon>Tracheophyta</taxon>
        <taxon>Spermatophyta</taxon>
        <taxon>Magnoliopsida</taxon>
        <taxon>eudicotyledons</taxon>
        <taxon>Gunneridae</taxon>
        <taxon>Pentapetalae</taxon>
        <taxon>asterids</taxon>
        <taxon>lamiids</taxon>
        <taxon>Gentianales</taxon>
        <taxon>Rubiaceae</taxon>
        <taxon>Cinchonoideae</taxon>
        <taxon>Cinchoneae</taxon>
        <taxon>Cinchona</taxon>
    </lineage>
</organism>
<feature type="compositionally biased region" description="Basic and acidic residues" evidence="1">
    <location>
        <begin position="97"/>
        <end position="112"/>
    </location>
</feature>
<name>A0ABD2Y9A9_9GENT</name>
<comment type="caution">
    <text evidence="3">The sequence shown here is derived from an EMBL/GenBank/DDBJ whole genome shotgun (WGS) entry which is preliminary data.</text>
</comment>
<evidence type="ECO:0000256" key="2">
    <source>
        <dbReference type="SAM" id="Phobius"/>
    </source>
</evidence>
<accession>A0ABD2Y9A9</accession>
<feature type="region of interest" description="Disordered" evidence="1">
    <location>
        <begin position="88"/>
        <end position="122"/>
    </location>
</feature>
<keyword evidence="4" id="KW-1185">Reference proteome</keyword>
<evidence type="ECO:0000256" key="1">
    <source>
        <dbReference type="SAM" id="MobiDB-lite"/>
    </source>
</evidence>
<keyword evidence="2" id="KW-1133">Transmembrane helix</keyword>
<dbReference type="EMBL" id="JBJUIK010000015">
    <property type="protein sequence ID" value="KAL3503611.1"/>
    <property type="molecule type" value="Genomic_DNA"/>
</dbReference>
<evidence type="ECO:0000313" key="3">
    <source>
        <dbReference type="EMBL" id="KAL3503611.1"/>
    </source>
</evidence>
<sequence length="201" mass="23435">MEYENSKTLKYLVSVSLFSSILIYSLKFYLSSAALIIPLHDSLDKRWIFLIFNGILVVLLLANNTSAGKLVENNKAAEPFENEVFEIEEKEEEEKDQESLKEEELEVIGRKDDDEEENHDEAEAEGIRTYFIVEDDDHHQENDDGFLLEEQVEEEGEEEGSGIILEKLSEEELNKKFEEFIRKMKQELRIQAQQQLVVMVK</sequence>
<proteinExistence type="predicted"/>
<evidence type="ECO:0000313" key="4">
    <source>
        <dbReference type="Proteomes" id="UP001630127"/>
    </source>
</evidence>
<feature type="compositionally biased region" description="Acidic residues" evidence="1">
    <location>
        <begin position="113"/>
        <end position="122"/>
    </location>
</feature>
<keyword evidence="2" id="KW-0472">Membrane</keyword>
<dbReference type="PANTHER" id="PTHR34947">
    <property type="entry name" value="TRANSMEMBRANE PROTEIN"/>
    <property type="match status" value="1"/>
</dbReference>
<keyword evidence="2" id="KW-0812">Transmembrane</keyword>
<gene>
    <name evidence="3" type="ORF">ACH5RR_038060</name>
</gene>
<dbReference type="Proteomes" id="UP001630127">
    <property type="component" value="Unassembled WGS sequence"/>
</dbReference>